<organism evidence="2 3">
    <name type="scientific">Protopolystoma xenopodis</name>
    <dbReference type="NCBI Taxonomy" id="117903"/>
    <lineage>
        <taxon>Eukaryota</taxon>
        <taxon>Metazoa</taxon>
        <taxon>Spiralia</taxon>
        <taxon>Lophotrochozoa</taxon>
        <taxon>Platyhelminthes</taxon>
        <taxon>Monogenea</taxon>
        <taxon>Polyopisthocotylea</taxon>
        <taxon>Polystomatidea</taxon>
        <taxon>Polystomatidae</taxon>
        <taxon>Protopolystoma</taxon>
    </lineage>
</organism>
<keyword evidence="3" id="KW-1185">Reference proteome</keyword>
<accession>A0A3S5FDH7</accession>
<name>A0A3S5FDH7_9PLAT</name>
<evidence type="ECO:0000313" key="3">
    <source>
        <dbReference type="Proteomes" id="UP000784294"/>
    </source>
</evidence>
<dbReference type="SUPFAM" id="SSF52935">
    <property type="entry name" value="PK C-terminal domain-like"/>
    <property type="match status" value="1"/>
</dbReference>
<dbReference type="Pfam" id="PF02887">
    <property type="entry name" value="PK_C"/>
    <property type="match status" value="1"/>
</dbReference>
<protein>
    <recommendedName>
        <fullName evidence="1">Pyruvate kinase C-terminal domain-containing protein</fullName>
    </recommendedName>
</protein>
<gene>
    <name evidence="2" type="ORF">PXEA_LOCUS12344</name>
</gene>
<dbReference type="InterPro" id="IPR036918">
    <property type="entry name" value="Pyrv_Knase_C_sf"/>
</dbReference>
<dbReference type="Gene3D" id="3.40.1380.20">
    <property type="entry name" value="Pyruvate kinase, C-terminal domain"/>
    <property type="match status" value="1"/>
</dbReference>
<sequence length="82" mass="9359">MGAIGDIPRPRVNEWTEDMDRRIHFALEYGKRRCFLNPGDFVIIVTGWKAGSGSTNTLRVVRIDDELNRPIVVVPSITKFED</sequence>
<proteinExistence type="predicted"/>
<dbReference type="EMBL" id="CAAALY010039257">
    <property type="protein sequence ID" value="VEL18904.1"/>
    <property type="molecule type" value="Genomic_DNA"/>
</dbReference>
<comment type="caution">
    <text evidence="2">The sequence shown here is derived from an EMBL/GenBank/DDBJ whole genome shotgun (WGS) entry which is preliminary data.</text>
</comment>
<evidence type="ECO:0000259" key="1">
    <source>
        <dbReference type="Pfam" id="PF02887"/>
    </source>
</evidence>
<evidence type="ECO:0000313" key="2">
    <source>
        <dbReference type="EMBL" id="VEL18904.1"/>
    </source>
</evidence>
<dbReference type="AlphaFoldDB" id="A0A3S5FDH7"/>
<reference evidence="2" key="1">
    <citation type="submission" date="2018-11" db="EMBL/GenBank/DDBJ databases">
        <authorList>
            <consortium name="Pathogen Informatics"/>
        </authorList>
    </citation>
    <scope>NUCLEOTIDE SEQUENCE</scope>
</reference>
<feature type="domain" description="Pyruvate kinase C-terminal" evidence="1">
    <location>
        <begin position="13"/>
        <end position="61"/>
    </location>
</feature>
<dbReference type="OrthoDB" id="108365at2759"/>
<dbReference type="InterPro" id="IPR015795">
    <property type="entry name" value="Pyrv_Knase_C"/>
</dbReference>
<dbReference type="Proteomes" id="UP000784294">
    <property type="component" value="Unassembled WGS sequence"/>
</dbReference>